<sequence length="89" mass="9919">MTLLPLSIMVRSKKGLQRWQGKALRSPPHDVGVAASAFEILEVPVHFRIPLSGWKLLAYQIVNGQTEEKTSADEPECISSRISSRYLLA</sequence>
<reference evidence="1" key="1">
    <citation type="journal article" date="2020" name="bioRxiv">
        <title>Whole genome comparisons of ergot fungi reveals the divergence and evolution of species within the genus Claviceps are the result of varying mechanisms driving genome evolution and host range expansion.</title>
        <authorList>
            <person name="Wyka S.A."/>
            <person name="Mondo S.J."/>
            <person name="Liu M."/>
            <person name="Dettman J."/>
            <person name="Nalam V."/>
            <person name="Broders K.D."/>
        </authorList>
    </citation>
    <scope>NUCLEOTIDE SEQUENCE</scope>
    <source>
        <strain evidence="1">CCC 602</strain>
    </source>
</reference>
<protein>
    <submittedName>
        <fullName evidence="1">Uncharacterized protein</fullName>
    </submittedName>
</protein>
<keyword evidence="2" id="KW-1185">Reference proteome</keyword>
<evidence type="ECO:0000313" key="1">
    <source>
        <dbReference type="EMBL" id="KAG6016408.1"/>
    </source>
</evidence>
<dbReference type="EMBL" id="SRPW01000246">
    <property type="protein sequence ID" value="KAG6016408.1"/>
    <property type="molecule type" value="Genomic_DNA"/>
</dbReference>
<accession>A0A9P7NFF5</accession>
<comment type="caution">
    <text evidence="1">The sequence shown here is derived from an EMBL/GenBank/DDBJ whole genome shotgun (WGS) entry which is preliminary data.</text>
</comment>
<evidence type="ECO:0000313" key="2">
    <source>
        <dbReference type="Proteomes" id="UP000748025"/>
    </source>
</evidence>
<dbReference type="Proteomes" id="UP000748025">
    <property type="component" value="Unassembled WGS sequence"/>
</dbReference>
<organism evidence="1 2">
    <name type="scientific">Claviceps pusilla</name>
    <dbReference type="NCBI Taxonomy" id="123648"/>
    <lineage>
        <taxon>Eukaryota</taxon>
        <taxon>Fungi</taxon>
        <taxon>Dikarya</taxon>
        <taxon>Ascomycota</taxon>
        <taxon>Pezizomycotina</taxon>
        <taxon>Sordariomycetes</taxon>
        <taxon>Hypocreomycetidae</taxon>
        <taxon>Hypocreales</taxon>
        <taxon>Clavicipitaceae</taxon>
        <taxon>Claviceps</taxon>
    </lineage>
</organism>
<gene>
    <name evidence="1" type="ORF">E4U43_003692</name>
</gene>
<proteinExistence type="predicted"/>
<name>A0A9P7NFF5_9HYPO</name>
<dbReference type="AlphaFoldDB" id="A0A9P7NFF5"/>